<dbReference type="OrthoDB" id="1918565at2759"/>
<gene>
    <name evidence="2" type="primary">LOC104602230</name>
</gene>
<dbReference type="InterPro" id="IPR001810">
    <property type="entry name" value="F-box_dom"/>
</dbReference>
<dbReference type="Pfam" id="PF14299">
    <property type="entry name" value="PP2"/>
    <property type="match status" value="1"/>
</dbReference>
<keyword evidence="1" id="KW-1185">Reference proteome</keyword>
<dbReference type="RefSeq" id="XP_019054123.1">
    <property type="nucleotide sequence ID" value="XM_019198578.1"/>
</dbReference>
<dbReference type="KEGG" id="nnu:104602230"/>
<dbReference type="SMART" id="SM00256">
    <property type="entry name" value="FBOX"/>
    <property type="match status" value="1"/>
</dbReference>
<dbReference type="SUPFAM" id="SSF81383">
    <property type="entry name" value="F-box domain"/>
    <property type="match status" value="1"/>
</dbReference>
<protein>
    <submittedName>
        <fullName evidence="2">F-box protein PP2-B12</fullName>
    </submittedName>
</protein>
<name>A0A1U8Q5P6_NELNU</name>
<accession>A0A1U8Q5P6</accession>
<evidence type="ECO:0000313" key="2">
    <source>
        <dbReference type="RefSeq" id="XP_019054123.1"/>
    </source>
</evidence>
<evidence type="ECO:0000313" key="1">
    <source>
        <dbReference type="Proteomes" id="UP000189703"/>
    </source>
</evidence>
<sequence length="309" mass="34566">MVTGFNVLPLECISKIISFTSPLEACRSSAVSLIFRSAADSDSVWEKFLPSDYKNILSRSVSSVDFSSKKELYFRLCDDPILIDDGYMSFALDKLSGRKCYTLGARRLSIAWGGSTSNWTWPSVPESRFGEVAHLEEVCWLQIDGKVDTRMLSPETTYIAKFIFKFAEGSMGFDYQPVDVVVKFVGGGRSGVGTGKVQTAYLDPDSRKNAQFGRLRNTGLFQRTLRLSTSIRPPIPIRLPQQMLDLEGQFPEERGDGWLEVQMGEFYIGKGEDGEVQMSLLEVKGGHWKSGLNVQGIELRPKETKIPNK</sequence>
<dbReference type="CDD" id="cd22162">
    <property type="entry name" value="F-box_AtSKIP3-like"/>
    <property type="match status" value="1"/>
</dbReference>
<dbReference type="Gene3D" id="1.20.1280.50">
    <property type="match status" value="1"/>
</dbReference>
<dbReference type="Proteomes" id="UP000189703">
    <property type="component" value="Unplaced"/>
</dbReference>
<dbReference type="OMA" id="MELHEWE"/>
<dbReference type="Pfam" id="PF00646">
    <property type="entry name" value="F-box"/>
    <property type="match status" value="1"/>
</dbReference>
<dbReference type="GeneID" id="104602230"/>
<dbReference type="PANTHER" id="PTHR32278">
    <property type="entry name" value="F-BOX DOMAIN-CONTAINING PROTEIN"/>
    <property type="match status" value="1"/>
</dbReference>
<dbReference type="eggNOG" id="ENOG502QRA4">
    <property type="taxonomic scope" value="Eukaryota"/>
</dbReference>
<dbReference type="AlphaFoldDB" id="A0A1U8Q5P6"/>
<dbReference type="InterPro" id="IPR025886">
    <property type="entry name" value="PP2-like"/>
</dbReference>
<proteinExistence type="predicted"/>
<dbReference type="PANTHER" id="PTHR32278:SF111">
    <property type="entry name" value="F-BOX PROTEIN PP2-B12-RELATED"/>
    <property type="match status" value="1"/>
</dbReference>
<dbReference type="FunCoup" id="A0A1U8Q5P6">
    <property type="interactions" value="374"/>
</dbReference>
<reference evidence="2" key="1">
    <citation type="submission" date="2025-08" db="UniProtKB">
        <authorList>
            <consortium name="RefSeq"/>
        </authorList>
    </citation>
    <scope>IDENTIFICATION</scope>
</reference>
<dbReference type="InterPro" id="IPR036047">
    <property type="entry name" value="F-box-like_dom_sf"/>
</dbReference>
<organism evidence="1 2">
    <name type="scientific">Nelumbo nucifera</name>
    <name type="common">Sacred lotus</name>
    <dbReference type="NCBI Taxonomy" id="4432"/>
    <lineage>
        <taxon>Eukaryota</taxon>
        <taxon>Viridiplantae</taxon>
        <taxon>Streptophyta</taxon>
        <taxon>Embryophyta</taxon>
        <taxon>Tracheophyta</taxon>
        <taxon>Spermatophyta</taxon>
        <taxon>Magnoliopsida</taxon>
        <taxon>Proteales</taxon>
        <taxon>Nelumbonaceae</taxon>
        <taxon>Nelumbo</taxon>
    </lineage>
</organism>